<feature type="compositionally biased region" description="Polar residues" evidence="1">
    <location>
        <begin position="130"/>
        <end position="146"/>
    </location>
</feature>
<name>A0AAD6IXJ8_DREDA</name>
<comment type="caution">
    <text evidence="2">The sequence shown here is derived from an EMBL/GenBank/DDBJ whole genome shotgun (WGS) entry which is preliminary data.</text>
</comment>
<dbReference type="EMBL" id="JAQGDS010000009">
    <property type="protein sequence ID" value="KAJ6258237.1"/>
    <property type="molecule type" value="Genomic_DNA"/>
</dbReference>
<protein>
    <submittedName>
        <fullName evidence="2">Uncharacterized protein</fullName>
    </submittedName>
</protein>
<evidence type="ECO:0000313" key="2">
    <source>
        <dbReference type="EMBL" id="KAJ6258237.1"/>
    </source>
</evidence>
<dbReference type="AlphaFoldDB" id="A0AAD6IXJ8"/>
<dbReference type="Proteomes" id="UP001221413">
    <property type="component" value="Unassembled WGS sequence"/>
</dbReference>
<gene>
    <name evidence="2" type="ORF">Dda_7156</name>
</gene>
<evidence type="ECO:0000313" key="3">
    <source>
        <dbReference type="Proteomes" id="UP001221413"/>
    </source>
</evidence>
<organism evidence="2 3">
    <name type="scientific">Drechslerella dactyloides</name>
    <name type="common">Nematode-trapping fungus</name>
    <name type="synonym">Arthrobotrys dactyloides</name>
    <dbReference type="NCBI Taxonomy" id="74499"/>
    <lineage>
        <taxon>Eukaryota</taxon>
        <taxon>Fungi</taxon>
        <taxon>Dikarya</taxon>
        <taxon>Ascomycota</taxon>
        <taxon>Pezizomycotina</taxon>
        <taxon>Orbiliomycetes</taxon>
        <taxon>Orbiliales</taxon>
        <taxon>Orbiliaceae</taxon>
        <taxon>Drechslerella</taxon>
    </lineage>
</organism>
<keyword evidence="3" id="KW-1185">Reference proteome</keyword>
<feature type="region of interest" description="Disordered" evidence="1">
    <location>
        <begin position="123"/>
        <end position="153"/>
    </location>
</feature>
<reference evidence="2" key="1">
    <citation type="submission" date="2023-01" db="EMBL/GenBank/DDBJ databases">
        <title>The chitinases involved in constricting ring structure development in the nematode-trapping fungus Drechslerella dactyloides.</title>
        <authorList>
            <person name="Wang R."/>
            <person name="Zhang L."/>
            <person name="Tang P."/>
            <person name="Li S."/>
            <person name="Liang L."/>
        </authorList>
    </citation>
    <scope>NUCLEOTIDE SEQUENCE</scope>
    <source>
        <strain evidence="2">YMF1.00031</strain>
    </source>
</reference>
<proteinExistence type="predicted"/>
<sequence>MVIVHSIYHIHEAGPLQTPTIVPVCPLSYAPLANLLYIVLLMRLNTQLSPGNPPYQQFCPREILRIGRFYAHSLALDLLYIRTFDLPSSCASGGQTRHTPVQFGDSKKLAVTFNRHSTLTHYTMPRAGPTPNNRAKQNTVAPNATGQAPDVSPETTRELAQEMDYNMKRWLDSSAKEESWTPLRGQRDSDSSMLAAIEGMMQLDIESDQ</sequence>
<accession>A0AAD6IXJ8</accession>
<evidence type="ECO:0000256" key="1">
    <source>
        <dbReference type="SAM" id="MobiDB-lite"/>
    </source>
</evidence>